<comment type="caution">
    <text evidence="3">The sequence shown here is derived from an EMBL/GenBank/DDBJ whole genome shotgun (WGS) entry which is preliminary data.</text>
</comment>
<evidence type="ECO:0000313" key="3">
    <source>
        <dbReference type="EMBL" id="GFR00624.1"/>
    </source>
</evidence>
<name>A0A8X6LB73_TRICU</name>
<dbReference type="SMART" id="SM00225">
    <property type="entry name" value="BTB"/>
    <property type="match status" value="1"/>
</dbReference>
<evidence type="ECO:0000313" key="4">
    <source>
        <dbReference type="Proteomes" id="UP000887116"/>
    </source>
</evidence>
<dbReference type="InterPro" id="IPR000210">
    <property type="entry name" value="BTB/POZ_dom"/>
</dbReference>
<reference evidence="3" key="1">
    <citation type="submission" date="2020-07" db="EMBL/GenBank/DDBJ databases">
        <title>Multicomponent nature underlies the extraordinary mechanical properties of spider dragline silk.</title>
        <authorList>
            <person name="Kono N."/>
            <person name="Nakamura H."/>
            <person name="Mori M."/>
            <person name="Yoshida Y."/>
            <person name="Ohtoshi R."/>
            <person name="Malay A.D."/>
            <person name="Moran D.A.P."/>
            <person name="Tomita M."/>
            <person name="Numata K."/>
            <person name="Arakawa K."/>
        </authorList>
    </citation>
    <scope>NUCLEOTIDE SEQUENCE</scope>
</reference>
<protein>
    <submittedName>
        <fullName evidence="3">BTB domain-containing protein</fullName>
    </submittedName>
</protein>
<organism evidence="3 4">
    <name type="scientific">Trichonephila clavata</name>
    <name type="common">Joro spider</name>
    <name type="synonym">Nephila clavata</name>
    <dbReference type="NCBI Taxonomy" id="2740835"/>
    <lineage>
        <taxon>Eukaryota</taxon>
        <taxon>Metazoa</taxon>
        <taxon>Ecdysozoa</taxon>
        <taxon>Arthropoda</taxon>
        <taxon>Chelicerata</taxon>
        <taxon>Arachnida</taxon>
        <taxon>Araneae</taxon>
        <taxon>Araneomorphae</taxon>
        <taxon>Entelegynae</taxon>
        <taxon>Araneoidea</taxon>
        <taxon>Nephilidae</taxon>
        <taxon>Trichonephila</taxon>
    </lineage>
</organism>
<proteinExistence type="predicted"/>
<dbReference type="Proteomes" id="UP000887116">
    <property type="component" value="Unassembled WGS sequence"/>
</dbReference>
<dbReference type="Pfam" id="PF00651">
    <property type="entry name" value="BTB"/>
    <property type="match status" value="1"/>
</dbReference>
<evidence type="ECO:0000259" key="2">
    <source>
        <dbReference type="PROSITE" id="PS50097"/>
    </source>
</evidence>
<dbReference type="Gene3D" id="3.30.710.10">
    <property type="entry name" value="Potassium Channel Kv1.1, Chain A"/>
    <property type="match status" value="1"/>
</dbReference>
<dbReference type="PANTHER" id="PTHR24413">
    <property type="entry name" value="SPECKLE-TYPE POZ PROTEIN"/>
    <property type="match status" value="1"/>
</dbReference>
<dbReference type="OrthoDB" id="2311693at2759"/>
<keyword evidence="4" id="KW-1185">Reference proteome</keyword>
<feature type="domain" description="BTB" evidence="2">
    <location>
        <begin position="182"/>
        <end position="251"/>
    </location>
</feature>
<gene>
    <name evidence="3" type="primary">AVEN_157863_1</name>
    <name evidence="3" type="ORF">TNCT_105241</name>
</gene>
<dbReference type="AlphaFoldDB" id="A0A8X6LB73"/>
<dbReference type="InterPro" id="IPR011333">
    <property type="entry name" value="SKP1/BTB/POZ_sf"/>
</dbReference>
<dbReference type="EMBL" id="BMAO01015264">
    <property type="protein sequence ID" value="GFR00624.1"/>
    <property type="molecule type" value="Genomic_DNA"/>
</dbReference>
<feature type="compositionally biased region" description="Basic and acidic residues" evidence="1">
    <location>
        <begin position="345"/>
        <end position="356"/>
    </location>
</feature>
<evidence type="ECO:0000256" key="1">
    <source>
        <dbReference type="SAM" id="MobiDB-lite"/>
    </source>
</evidence>
<dbReference type="Gene3D" id="1.25.40.420">
    <property type="match status" value="1"/>
</dbReference>
<feature type="region of interest" description="Disordered" evidence="1">
    <location>
        <begin position="345"/>
        <end position="366"/>
    </location>
</feature>
<dbReference type="PROSITE" id="PS50097">
    <property type="entry name" value="BTB"/>
    <property type="match status" value="1"/>
</dbReference>
<accession>A0A8X6LB73</accession>
<dbReference type="SUPFAM" id="SSF54695">
    <property type="entry name" value="POZ domain"/>
    <property type="match status" value="1"/>
</dbReference>
<sequence>MEILDLKEIDSPALNNYACARFSEERYVFKWFFENFSRSEGELYKSECDPFPSVKNILKARKYRKSNILDVVQVDIESTSVVKCEIFFCNQDGKAIKAFSAGRDSVNITLKYYYGFYLEKDMLRRENCLKDDCLTIIGVIKLKGQSSVRECYNYCPRFLSPSDYLQNLASDMKGLDVQSLNEKVQLLINNEPLQASKSLLCCRSAIFANKYNIAKDSTKELPVVVIIDDIRYTVFTSVVSFLYTGTVRDDSFQELCDLYDAANKYGIFELRDACGDMLWSKLTVEDACAILILSDRHGDDYLKLSLLAYVKFHFENIIWTSGWQNMMFEYPLLAMEVINFDNKARQPHEEKSKENTKQTYNNDPPKYKTIIIPNFQ</sequence>